<sequence length="319" mass="37529">MTIEITNVQIVGTISAEVEWLSLNEAVIYQVDYSCRPDETVVLNDVTESRCRLTNLRWDSTYTVNVTMQLLNGSRVTFDKQRFKTDPEVKCFPLAIREICDDKVQVMDSLDEFIASTRIPNNISYIQKEEFHGIVFAPALREERQFWTMNIDLTIFEKWCDDETFLEFGIVDYSHIDDCSSLSIGHNTYSCSISKKTKKTFHIQFHDSSFRNDHSRELALKLYQKTHFSYGFLYDRLNSEFAIMDCQSRELLHVFFNVQFEEEHNVIFAICTFHTKLKMRLSTKLDYMHCNMENVSYWMRKINSFKTDHLDSTSPSLSD</sequence>
<accession>A0AAE0TK30</accession>
<keyword evidence="2" id="KW-1185">Reference proteome</keyword>
<reference evidence="1" key="1">
    <citation type="journal article" date="2021" name="Genome Biol. Evol.">
        <title>A High-Quality Reference Genome for a Parasitic Bivalve with Doubly Uniparental Inheritance (Bivalvia: Unionida).</title>
        <authorList>
            <person name="Smith C.H."/>
        </authorList>
    </citation>
    <scope>NUCLEOTIDE SEQUENCE</scope>
    <source>
        <strain evidence="1">CHS0354</strain>
    </source>
</reference>
<gene>
    <name evidence="1" type="ORF">CHS0354_040501</name>
</gene>
<evidence type="ECO:0000313" key="1">
    <source>
        <dbReference type="EMBL" id="KAK3611829.1"/>
    </source>
</evidence>
<organism evidence="1 2">
    <name type="scientific">Potamilus streckersoni</name>
    <dbReference type="NCBI Taxonomy" id="2493646"/>
    <lineage>
        <taxon>Eukaryota</taxon>
        <taxon>Metazoa</taxon>
        <taxon>Spiralia</taxon>
        <taxon>Lophotrochozoa</taxon>
        <taxon>Mollusca</taxon>
        <taxon>Bivalvia</taxon>
        <taxon>Autobranchia</taxon>
        <taxon>Heteroconchia</taxon>
        <taxon>Palaeoheterodonta</taxon>
        <taxon>Unionida</taxon>
        <taxon>Unionoidea</taxon>
        <taxon>Unionidae</taxon>
        <taxon>Ambleminae</taxon>
        <taxon>Lampsilini</taxon>
        <taxon>Potamilus</taxon>
    </lineage>
</organism>
<dbReference type="Proteomes" id="UP001195483">
    <property type="component" value="Unassembled WGS sequence"/>
</dbReference>
<dbReference type="AlphaFoldDB" id="A0AAE0TK30"/>
<proteinExistence type="predicted"/>
<name>A0AAE0TK30_9BIVA</name>
<reference evidence="1" key="3">
    <citation type="submission" date="2023-05" db="EMBL/GenBank/DDBJ databases">
        <authorList>
            <person name="Smith C.H."/>
        </authorList>
    </citation>
    <scope>NUCLEOTIDE SEQUENCE</scope>
    <source>
        <strain evidence="1">CHS0354</strain>
        <tissue evidence="1">Mantle</tissue>
    </source>
</reference>
<protein>
    <recommendedName>
        <fullName evidence="3">Fibronectin type-III domain-containing protein</fullName>
    </recommendedName>
</protein>
<comment type="caution">
    <text evidence="1">The sequence shown here is derived from an EMBL/GenBank/DDBJ whole genome shotgun (WGS) entry which is preliminary data.</text>
</comment>
<reference evidence="1" key="2">
    <citation type="journal article" date="2021" name="Genome Biol. Evol.">
        <title>Developing a high-quality reference genome for a parasitic bivalve with doubly uniparental inheritance (Bivalvia: Unionida).</title>
        <authorList>
            <person name="Smith C.H."/>
        </authorList>
    </citation>
    <scope>NUCLEOTIDE SEQUENCE</scope>
    <source>
        <strain evidence="1">CHS0354</strain>
        <tissue evidence="1">Mantle</tissue>
    </source>
</reference>
<evidence type="ECO:0008006" key="3">
    <source>
        <dbReference type="Google" id="ProtNLM"/>
    </source>
</evidence>
<evidence type="ECO:0000313" key="2">
    <source>
        <dbReference type="Proteomes" id="UP001195483"/>
    </source>
</evidence>
<dbReference type="EMBL" id="JAEAOA010002337">
    <property type="protein sequence ID" value="KAK3611829.1"/>
    <property type="molecule type" value="Genomic_DNA"/>
</dbReference>